<dbReference type="Proteomes" id="UP000041254">
    <property type="component" value="Unassembled WGS sequence"/>
</dbReference>
<dbReference type="GO" id="GO:0004167">
    <property type="term" value="F:dopachrome isomerase activity"/>
    <property type="evidence" value="ECO:0007669"/>
    <property type="project" value="UniProtKB-EC"/>
</dbReference>
<name>A0A0G4G6W1_VITBC</name>
<dbReference type="AlphaFoldDB" id="A0A0G4G6W1"/>
<reference evidence="13 14" key="1">
    <citation type="submission" date="2014-11" db="EMBL/GenBank/DDBJ databases">
        <authorList>
            <person name="Zhu J."/>
            <person name="Qi W."/>
            <person name="Song R."/>
        </authorList>
    </citation>
    <scope>NUCLEOTIDE SEQUENCE [LARGE SCALE GENOMIC DNA]</scope>
</reference>
<evidence type="ECO:0000313" key="13">
    <source>
        <dbReference type="EMBL" id="CEM24109.1"/>
    </source>
</evidence>
<evidence type="ECO:0000256" key="3">
    <source>
        <dbReference type="ARBA" id="ARBA00022514"/>
    </source>
</evidence>
<dbReference type="PhylomeDB" id="A0A0G4G6W1"/>
<evidence type="ECO:0000256" key="12">
    <source>
        <dbReference type="ARBA" id="ARBA00042730"/>
    </source>
</evidence>
<dbReference type="OrthoDB" id="255819at2759"/>
<proteinExistence type="inferred from homology"/>
<dbReference type="OMA" id="YINFFDM"/>
<dbReference type="GO" id="GO:0005615">
    <property type="term" value="C:extracellular space"/>
    <property type="evidence" value="ECO:0007669"/>
    <property type="project" value="UniProtKB-KW"/>
</dbReference>
<comment type="similarity">
    <text evidence="2">Belongs to the MIF family.</text>
</comment>
<keyword evidence="5" id="KW-0413">Isomerase</keyword>
<evidence type="ECO:0000256" key="8">
    <source>
        <dbReference type="ARBA" id="ARBA00038932"/>
    </source>
</evidence>
<dbReference type="SUPFAM" id="SSF55331">
    <property type="entry name" value="Tautomerase/MIF"/>
    <property type="match status" value="1"/>
</dbReference>
<evidence type="ECO:0000256" key="5">
    <source>
        <dbReference type="ARBA" id="ARBA00023235"/>
    </source>
</evidence>
<evidence type="ECO:0000256" key="4">
    <source>
        <dbReference type="ARBA" id="ARBA00022525"/>
    </source>
</evidence>
<keyword evidence="4" id="KW-0964">Secreted</keyword>
<dbReference type="STRING" id="1169540.A0A0G4G6W1"/>
<sequence>MMPSLIVTSTADLDKAAEDAFLTEASSAVASGLGKPESYMLVSYTRSNMRFGGSEGPVAFVYLASIGKIGPDTNPKVSATISGLVEKHLGVPSDRCYIQFVDSPGSNFGYRGGTF</sequence>
<dbReference type="EMBL" id="CDMY01000579">
    <property type="protein sequence ID" value="CEM24109.1"/>
    <property type="molecule type" value="Genomic_DNA"/>
</dbReference>
<dbReference type="VEuPathDB" id="CryptoDB:Vbra_22698"/>
<dbReference type="InParanoid" id="A0A0G4G6W1"/>
<evidence type="ECO:0000256" key="11">
    <source>
        <dbReference type="ARBA" id="ARBA00041912"/>
    </source>
</evidence>
<dbReference type="EC" id="5.3.3.12" evidence="8"/>
<dbReference type="InterPro" id="IPR001398">
    <property type="entry name" value="Macrophage_inhib_fac"/>
</dbReference>
<dbReference type="GO" id="GO:0050178">
    <property type="term" value="F:phenylpyruvate tautomerase activity"/>
    <property type="evidence" value="ECO:0007669"/>
    <property type="project" value="UniProtKB-EC"/>
</dbReference>
<dbReference type="PANTHER" id="PTHR11954">
    <property type="entry name" value="D-DOPACHROME DECARBOXYLASE"/>
    <property type="match status" value="1"/>
</dbReference>
<comment type="catalytic activity">
    <reaction evidence="7">
        <text>L-dopachrome = 5,6-dihydroxyindole-2-carboxylate</text>
        <dbReference type="Rhea" id="RHEA:13041"/>
        <dbReference type="ChEBI" id="CHEBI:16875"/>
        <dbReference type="ChEBI" id="CHEBI:57509"/>
        <dbReference type="EC" id="5.3.3.12"/>
    </reaction>
</comment>
<comment type="subcellular location">
    <subcellularLocation>
        <location evidence="1">Secreted</location>
    </subcellularLocation>
</comment>
<evidence type="ECO:0000313" key="14">
    <source>
        <dbReference type="Proteomes" id="UP000041254"/>
    </source>
</evidence>
<comment type="catalytic activity">
    <reaction evidence="6">
        <text>3-phenylpyruvate = enol-phenylpyruvate</text>
        <dbReference type="Rhea" id="RHEA:17097"/>
        <dbReference type="ChEBI" id="CHEBI:16815"/>
        <dbReference type="ChEBI" id="CHEBI:18005"/>
        <dbReference type="EC" id="5.3.2.1"/>
    </reaction>
</comment>
<evidence type="ECO:0000256" key="2">
    <source>
        <dbReference type="ARBA" id="ARBA00005851"/>
    </source>
</evidence>
<dbReference type="PANTHER" id="PTHR11954:SF6">
    <property type="entry name" value="MACROPHAGE MIGRATION INHIBITORY FACTOR"/>
    <property type="match status" value="1"/>
</dbReference>
<evidence type="ECO:0000256" key="1">
    <source>
        <dbReference type="ARBA" id="ARBA00004613"/>
    </source>
</evidence>
<evidence type="ECO:0000256" key="10">
    <source>
        <dbReference type="ARBA" id="ARBA00041631"/>
    </source>
</evidence>
<dbReference type="EC" id="5.3.2.1" evidence="9"/>
<keyword evidence="14" id="KW-1185">Reference proteome</keyword>
<evidence type="ECO:0000256" key="7">
    <source>
        <dbReference type="ARBA" id="ARBA00036823"/>
    </source>
</evidence>
<dbReference type="InterPro" id="IPR014347">
    <property type="entry name" value="Tautomerase/MIF_sf"/>
</dbReference>
<accession>A0A0G4G6W1</accession>
<dbReference type="Pfam" id="PF01187">
    <property type="entry name" value="MIF"/>
    <property type="match status" value="1"/>
</dbReference>
<protein>
    <recommendedName>
        <fullName evidence="12">L-dopachrome isomerase</fullName>
        <ecNumber evidence="9">5.3.2.1</ecNumber>
        <ecNumber evidence="8">5.3.3.12</ecNumber>
    </recommendedName>
    <alternativeName>
        <fullName evidence="10">L-dopachrome tautomerase</fullName>
    </alternativeName>
    <alternativeName>
        <fullName evidence="11">Phenylpyruvate tautomerase</fullName>
    </alternativeName>
</protein>
<evidence type="ECO:0000256" key="6">
    <source>
        <dbReference type="ARBA" id="ARBA00036735"/>
    </source>
</evidence>
<gene>
    <name evidence="13" type="ORF">Vbra_22698</name>
</gene>
<keyword evidence="3" id="KW-0202">Cytokine</keyword>
<dbReference type="Gene3D" id="3.30.429.10">
    <property type="entry name" value="Macrophage Migration Inhibitory Factor"/>
    <property type="match status" value="1"/>
</dbReference>
<organism evidence="13 14">
    <name type="scientific">Vitrella brassicaformis (strain CCMP3155)</name>
    <dbReference type="NCBI Taxonomy" id="1169540"/>
    <lineage>
        <taxon>Eukaryota</taxon>
        <taxon>Sar</taxon>
        <taxon>Alveolata</taxon>
        <taxon>Colpodellida</taxon>
        <taxon>Vitrellaceae</taxon>
        <taxon>Vitrella</taxon>
    </lineage>
</organism>
<evidence type="ECO:0000256" key="9">
    <source>
        <dbReference type="ARBA" id="ARBA00039086"/>
    </source>
</evidence>
<dbReference type="GO" id="GO:0005125">
    <property type="term" value="F:cytokine activity"/>
    <property type="evidence" value="ECO:0007669"/>
    <property type="project" value="UniProtKB-KW"/>
</dbReference>